<feature type="region of interest" description="Disordered" evidence="1">
    <location>
        <begin position="29"/>
        <end position="54"/>
    </location>
</feature>
<dbReference type="Pfam" id="PF04720">
    <property type="entry name" value="PDDEXK_6"/>
    <property type="match status" value="1"/>
</dbReference>
<comment type="caution">
    <text evidence="2">The sequence shown here is derived from an EMBL/GenBank/DDBJ whole genome shotgun (WGS) entry which is preliminary data.</text>
</comment>
<proteinExistence type="predicted"/>
<sequence>MPVFARMKRVTDPLDDRVKDRIIGVDRREPVYVSSGSEHSAGSGGAGHDDDSSSSPCLSELLDCFLHRGGGSEEDAGDDGFQVNDREHDSDLECDCDCESDRTDAINSILISVFRNQNVDRFRNLLQANVLKAMEVFRSTRSNKQILHRNVMLFLQKIGYNAAICKTKWENCGGLTSGNYEFIDVLRSDSVSGTRYYIDLNFAGEFDIARETEHFRRLTNHLPAVFVGKSEDLKQIVKLLSDAAKRSLRSRGLLLPPWRKNRFMQNKWFGPYRRTVNYTPTNVSFPAKSTETAAVKCSLIGFNAVSNAPLVPAATRTR</sequence>
<dbReference type="InterPro" id="IPR006502">
    <property type="entry name" value="PDDEXK-like"/>
</dbReference>
<evidence type="ECO:0000313" key="2">
    <source>
        <dbReference type="EMBL" id="KAK9057456.1"/>
    </source>
</evidence>
<accession>A0AAP0CK34</accession>
<dbReference type="NCBIfam" id="TIGR01615">
    <property type="entry name" value="A_thal_3542"/>
    <property type="match status" value="1"/>
</dbReference>
<protein>
    <submittedName>
        <fullName evidence="2">Uncharacterized protein</fullName>
    </submittedName>
</protein>
<keyword evidence="3" id="KW-1185">Reference proteome</keyword>
<evidence type="ECO:0000313" key="3">
    <source>
        <dbReference type="Proteomes" id="UP001408789"/>
    </source>
</evidence>
<gene>
    <name evidence="2" type="ORF">SSX86_022291</name>
</gene>
<dbReference type="PANTHER" id="PTHR31579">
    <property type="entry name" value="OS03G0796600 PROTEIN"/>
    <property type="match status" value="1"/>
</dbReference>
<organism evidence="2 3">
    <name type="scientific">Deinandra increscens subsp. villosa</name>
    <dbReference type="NCBI Taxonomy" id="3103831"/>
    <lineage>
        <taxon>Eukaryota</taxon>
        <taxon>Viridiplantae</taxon>
        <taxon>Streptophyta</taxon>
        <taxon>Embryophyta</taxon>
        <taxon>Tracheophyta</taxon>
        <taxon>Spermatophyta</taxon>
        <taxon>Magnoliopsida</taxon>
        <taxon>eudicotyledons</taxon>
        <taxon>Gunneridae</taxon>
        <taxon>Pentapetalae</taxon>
        <taxon>asterids</taxon>
        <taxon>campanulids</taxon>
        <taxon>Asterales</taxon>
        <taxon>Asteraceae</taxon>
        <taxon>Asteroideae</taxon>
        <taxon>Heliantheae alliance</taxon>
        <taxon>Madieae</taxon>
        <taxon>Madiinae</taxon>
        <taxon>Deinandra</taxon>
    </lineage>
</organism>
<dbReference type="EMBL" id="JBCNJP010000023">
    <property type="protein sequence ID" value="KAK9057456.1"/>
    <property type="molecule type" value="Genomic_DNA"/>
</dbReference>
<name>A0AAP0CK34_9ASTR</name>
<evidence type="ECO:0000256" key="1">
    <source>
        <dbReference type="SAM" id="MobiDB-lite"/>
    </source>
</evidence>
<dbReference type="AlphaFoldDB" id="A0AAP0CK34"/>
<dbReference type="Proteomes" id="UP001408789">
    <property type="component" value="Unassembled WGS sequence"/>
</dbReference>
<dbReference type="PANTHER" id="PTHR31579:SF84">
    <property type="entry name" value="F21O3.6 PROTEIN"/>
    <property type="match status" value="1"/>
</dbReference>
<reference evidence="2 3" key="1">
    <citation type="submission" date="2024-04" db="EMBL/GenBank/DDBJ databases">
        <title>The reference genome of an endangered Asteraceae, Deinandra increscens subsp. villosa, native to the Central Coast of California.</title>
        <authorList>
            <person name="Guilliams M."/>
            <person name="Hasenstab-Lehman K."/>
            <person name="Meyer R."/>
            <person name="Mcevoy S."/>
        </authorList>
    </citation>
    <scope>NUCLEOTIDE SEQUENCE [LARGE SCALE GENOMIC DNA]</scope>
    <source>
        <tissue evidence="2">Leaf</tissue>
    </source>
</reference>